<dbReference type="AlphaFoldDB" id="A0A2M7G9P0"/>
<feature type="chain" id="PRO_5014753544" description="Lipoprotein SmpA/OmlA domain-containing protein" evidence="1">
    <location>
        <begin position="18"/>
        <end position="128"/>
    </location>
</feature>
<feature type="signal peptide" evidence="1">
    <location>
        <begin position="1"/>
        <end position="17"/>
    </location>
</feature>
<organism evidence="2 3">
    <name type="scientific">bacterium (Candidatus Blackallbacteria) CG17_big_fil_post_rev_8_21_14_2_50_48_46</name>
    <dbReference type="NCBI Taxonomy" id="2014261"/>
    <lineage>
        <taxon>Bacteria</taxon>
        <taxon>Candidatus Blackallbacteria</taxon>
    </lineage>
</organism>
<accession>A0A2M7G9P0</accession>
<comment type="caution">
    <text evidence="2">The sequence shown here is derived from an EMBL/GenBank/DDBJ whole genome shotgun (WGS) entry which is preliminary data.</text>
</comment>
<protein>
    <recommendedName>
        <fullName evidence="4">Lipoprotein SmpA/OmlA domain-containing protein</fullName>
    </recommendedName>
</protein>
<gene>
    <name evidence="2" type="ORF">COW36_03390</name>
</gene>
<evidence type="ECO:0008006" key="4">
    <source>
        <dbReference type="Google" id="ProtNLM"/>
    </source>
</evidence>
<proteinExistence type="predicted"/>
<sequence>MKKFLFCSLLLGLNACAAAEPRKFTIEEGERLRRVSVLKQEPKNLSLCQYIGPIEAIDGEDQAWSFFRRWGSFEQAMYLLQLEAANRGGNLVIMDSEQPSYSRSKTNFQVYYILRGRIFACSNNSNGQ</sequence>
<evidence type="ECO:0000313" key="3">
    <source>
        <dbReference type="Proteomes" id="UP000231019"/>
    </source>
</evidence>
<reference evidence="2 3" key="1">
    <citation type="submission" date="2017-09" db="EMBL/GenBank/DDBJ databases">
        <title>Depth-based differentiation of microbial function through sediment-hosted aquifers and enrichment of novel symbionts in the deep terrestrial subsurface.</title>
        <authorList>
            <person name="Probst A.J."/>
            <person name="Ladd B."/>
            <person name="Jarett J.K."/>
            <person name="Geller-Mcgrath D.E."/>
            <person name="Sieber C.M."/>
            <person name="Emerson J.B."/>
            <person name="Anantharaman K."/>
            <person name="Thomas B.C."/>
            <person name="Malmstrom R."/>
            <person name="Stieglmeier M."/>
            <person name="Klingl A."/>
            <person name="Woyke T."/>
            <person name="Ryan C.M."/>
            <person name="Banfield J.F."/>
        </authorList>
    </citation>
    <scope>NUCLEOTIDE SEQUENCE [LARGE SCALE GENOMIC DNA]</scope>
    <source>
        <strain evidence="2">CG17_big_fil_post_rev_8_21_14_2_50_48_46</strain>
    </source>
</reference>
<dbReference type="EMBL" id="PFFQ01000009">
    <property type="protein sequence ID" value="PIW18833.1"/>
    <property type="molecule type" value="Genomic_DNA"/>
</dbReference>
<name>A0A2M7G9P0_9BACT</name>
<keyword evidence="1" id="KW-0732">Signal</keyword>
<evidence type="ECO:0000256" key="1">
    <source>
        <dbReference type="SAM" id="SignalP"/>
    </source>
</evidence>
<dbReference type="Proteomes" id="UP000231019">
    <property type="component" value="Unassembled WGS sequence"/>
</dbReference>
<evidence type="ECO:0000313" key="2">
    <source>
        <dbReference type="EMBL" id="PIW18833.1"/>
    </source>
</evidence>